<evidence type="ECO:0000256" key="3">
    <source>
        <dbReference type="SAM" id="SignalP"/>
    </source>
</evidence>
<comment type="similarity">
    <text evidence="1">Belongs to the UPF0065 (bug) family.</text>
</comment>
<protein>
    <recommendedName>
        <fullName evidence="6">Tripartite tricarboxylate transporter substrate binding protein</fullName>
    </recommendedName>
</protein>
<gene>
    <name evidence="4" type="ORF">LMG31506_05160</name>
</gene>
<dbReference type="PANTHER" id="PTHR42928:SF5">
    <property type="entry name" value="BLR1237 PROTEIN"/>
    <property type="match status" value="1"/>
</dbReference>
<evidence type="ECO:0008006" key="6">
    <source>
        <dbReference type="Google" id="ProtNLM"/>
    </source>
</evidence>
<dbReference type="Gene3D" id="3.40.190.150">
    <property type="entry name" value="Bordetella uptake gene, domain 1"/>
    <property type="match status" value="1"/>
</dbReference>
<dbReference type="PIRSF" id="PIRSF017082">
    <property type="entry name" value="YflP"/>
    <property type="match status" value="1"/>
</dbReference>
<dbReference type="InterPro" id="IPR005064">
    <property type="entry name" value="BUG"/>
</dbReference>
<reference evidence="4" key="1">
    <citation type="submission" date="2021-03" db="EMBL/GenBank/DDBJ databases">
        <authorList>
            <person name="Peeters C."/>
        </authorList>
    </citation>
    <scope>NUCLEOTIDE SEQUENCE</scope>
    <source>
        <strain evidence="4">LMG 31506</strain>
    </source>
</reference>
<dbReference type="Proteomes" id="UP000672934">
    <property type="component" value="Unassembled WGS sequence"/>
</dbReference>
<dbReference type="SUPFAM" id="SSF53850">
    <property type="entry name" value="Periplasmic binding protein-like II"/>
    <property type="match status" value="1"/>
</dbReference>
<dbReference type="EMBL" id="CAJPUY010000022">
    <property type="protein sequence ID" value="CAG2154681.1"/>
    <property type="molecule type" value="Genomic_DNA"/>
</dbReference>
<dbReference type="InterPro" id="IPR042100">
    <property type="entry name" value="Bug_dom1"/>
</dbReference>
<organism evidence="4 5">
    <name type="scientific">Cupriavidus yeoncheonensis</name>
    <dbReference type="NCBI Taxonomy" id="1462994"/>
    <lineage>
        <taxon>Bacteria</taxon>
        <taxon>Pseudomonadati</taxon>
        <taxon>Pseudomonadota</taxon>
        <taxon>Betaproteobacteria</taxon>
        <taxon>Burkholderiales</taxon>
        <taxon>Burkholderiaceae</taxon>
        <taxon>Cupriavidus</taxon>
    </lineage>
</organism>
<dbReference type="PANTHER" id="PTHR42928">
    <property type="entry name" value="TRICARBOXYLATE-BINDING PROTEIN"/>
    <property type="match status" value="1"/>
</dbReference>
<keyword evidence="5" id="KW-1185">Reference proteome</keyword>
<evidence type="ECO:0000313" key="4">
    <source>
        <dbReference type="EMBL" id="CAG2154681.1"/>
    </source>
</evidence>
<dbReference type="Pfam" id="PF03401">
    <property type="entry name" value="TctC"/>
    <property type="match status" value="1"/>
</dbReference>
<sequence length="330" mass="35217">MKPFPKFARQALALMIASVPLFPVAQAATAAEWPTKPVRIIVAAPPGGTADILARIFAHELQSPLGQPLIVDNKAGAAGTIGVHGLLSAPRDGYTFLLVQKGIVSEVPQVMKVTYDPFKDLVPLAQLTRQGLILVGKPGLPARNLGELVTYIKANPGKVDYANFGAGMRGHTMGVQFNRLAGVTAGAVSYKGSPPALQDVMGGHVPLMFDGPATSLPFIRSKQLKAFAIAYPKRIPALPDVPTFAELGFPDLKEVSWMALWSAPGVPPAVLARMREATLKVMQSPEVQKKIEDLGMEIGSAATSEELARDARESSERQGKLLRSINFTPD</sequence>
<feature type="signal peptide" evidence="3">
    <location>
        <begin position="1"/>
        <end position="27"/>
    </location>
</feature>
<dbReference type="Gene3D" id="3.40.190.10">
    <property type="entry name" value="Periplasmic binding protein-like II"/>
    <property type="match status" value="1"/>
</dbReference>
<keyword evidence="3" id="KW-0732">Signal</keyword>
<accession>A0A916IZX7</accession>
<name>A0A916IZX7_9BURK</name>
<dbReference type="RefSeq" id="WP_211950012.1">
    <property type="nucleotide sequence ID" value="NZ_CAJPUY010000022.1"/>
</dbReference>
<feature type="region of interest" description="Disordered" evidence="2">
    <location>
        <begin position="302"/>
        <end position="330"/>
    </location>
</feature>
<dbReference type="AlphaFoldDB" id="A0A916IZX7"/>
<evidence type="ECO:0000256" key="1">
    <source>
        <dbReference type="ARBA" id="ARBA00006987"/>
    </source>
</evidence>
<proteinExistence type="inferred from homology"/>
<comment type="caution">
    <text evidence="4">The sequence shown here is derived from an EMBL/GenBank/DDBJ whole genome shotgun (WGS) entry which is preliminary data.</text>
</comment>
<evidence type="ECO:0000313" key="5">
    <source>
        <dbReference type="Proteomes" id="UP000672934"/>
    </source>
</evidence>
<evidence type="ECO:0000256" key="2">
    <source>
        <dbReference type="SAM" id="MobiDB-lite"/>
    </source>
</evidence>
<feature type="chain" id="PRO_5037134068" description="Tripartite tricarboxylate transporter substrate binding protein" evidence="3">
    <location>
        <begin position="28"/>
        <end position="330"/>
    </location>
</feature>
<dbReference type="CDD" id="cd07012">
    <property type="entry name" value="PBP2_Bug_TTT"/>
    <property type="match status" value="1"/>
</dbReference>
<feature type="compositionally biased region" description="Basic and acidic residues" evidence="2">
    <location>
        <begin position="306"/>
        <end position="319"/>
    </location>
</feature>